<dbReference type="RefSeq" id="WP_281780166.1">
    <property type="nucleotide sequence ID" value="NZ_AP027041.1"/>
</dbReference>
<dbReference type="PANTHER" id="PTHR42943:SF2">
    <property type="entry name" value="GLUTATHIONE S-TRANSFERASE KAPPA 1"/>
    <property type="match status" value="1"/>
</dbReference>
<sequence>MDAPLTWYFDFISPFSYLQWQRLKPLLHECEAAGTPVRLVPIVFAAVLDARGQKGPAEIPGKREFTYRHVLWLARQAGVPLRFPPAHPFNPLPSLRLSIAAGDTPEAVDSVFDWIWNHGRPGDSVEALVPLMAALDVPADALDADTTKAALRANTDAAIAAGVYGVPTLAVGGELFWGNDAFDFALAALRDPALLQDEEMRRLSELPVGLQRRR</sequence>
<dbReference type="Proteomes" id="UP001317822">
    <property type="component" value="Chromosome"/>
</dbReference>
<dbReference type="Pfam" id="PF01323">
    <property type="entry name" value="DSBA"/>
    <property type="match status" value="1"/>
</dbReference>
<dbReference type="PANTHER" id="PTHR42943">
    <property type="entry name" value="GLUTATHIONE S-TRANSFERASE KAPPA"/>
    <property type="match status" value="1"/>
</dbReference>
<evidence type="ECO:0000256" key="1">
    <source>
        <dbReference type="PIRNR" id="PIRNR006386"/>
    </source>
</evidence>
<dbReference type="PIRSF" id="PIRSF006386">
    <property type="entry name" value="HCCAis_GSTk"/>
    <property type="match status" value="1"/>
</dbReference>
<name>A0ABM8DI77_9GAMM</name>
<evidence type="ECO:0000313" key="3">
    <source>
        <dbReference type="EMBL" id="BDU18298.1"/>
    </source>
</evidence>
<dbReference type="CDD" id="cd03022">
    <property type="entry name" value="DsbA_HCCA_Iso"/>
    <property type="match status" value="1"/>
</dbReference>
<evidence type="ECO:0000313" key="4">
    <source>
        <dbReference type="Proteomes" id="UP001317822"/>
    </source>
</evidence>
<dbReference type="InterPro" id="IPR001853">
    <property type="entry name" value="DSBA-like_thioredoxin_dom"/>
</dbReference>
<organism evidence="3 4">
    <name type="scientific">Lysobacter auxotrophicus</name>
    <dbReference type="NCBI Taxonomy" id="2992573"/>
    <lineage>
        <taxon>Bacteria</taxon>
        <taxon>Pseudomonadati</taxon>
        <taxon>Pseudomonadota</taxon>
        <taxon>Gammaproteobacteria</taxon>
        <taxon>Lysobacterales</taxon>
        <taxon>Lysobacteraceae</taxon>
        <taxon>Lysobacter</taxon>
    </lineage>
</organism>
<dbReference type="EC" id="5.99.1.4" evidence="1"/>
<dbReference type="InterPro" id="IPR036249">
    <property type="entry name" value="Thioredoxin-like_sf"/>
</dbReference>
<comment type="similarity">
    <text evidence="1">Belongs to the GST superfamily. NadH family.</text>
</comment>
<dbReference type="SUPFAM" id="SSF52833">
    <property type="entry name" value="Thioredoxin-like"/>
    <property type="match status" value="1"/>
</dbReference>
<comment type="catalytic activity">
    <reaction evidence="1">
        <text>2-hydroxychromene-2-carboxylate = (3E)-4-(2-hydroxyphenyl)-2-oxobut-3-enoate</text>
        <dbReference type="Rhea" id="RHEA:27401"/>
        <dbReference type="ChEBI" id="CHEBI:59350"/>
        <dbReference type="ChEBI" id="CHEBI:59353"/>
        <dbReference type="EC" id="5.99.1.4"/>
    </reaction>
</comment>
<dbReference type="EMBL" id="AP027041">
    <property type="protein sequence ID" value="BDU18298.1"/>
    <property type="molecule type" value="Genomic_DNA"/>
</dbReference>
<reference evidence="3 4" key="1">
    <citation type="journal article" date="2023" name="Int. J. Syst. Evol. Microbiol.">
        <title>Physiological and genomic analyses of cobalamin (vitamin B12)-auxotrophy of Lysobacter auxotrophicus sp. nov., a methionine-auxotrophic chitinolytic bacterium isolated from chitin-treated soil.</title>
        <authorList>
            <person name="Saito A."/>
            <person name="Dohra H."/>
            <person name="Hamada M."/>
            <person name="Moriuchi R."/>
            <person name="Kotsuchibashi Y."/>
            <person name="Mori K."/>
        </authorList>
    </citation>
    <scope>NUCLEOTIDE SEQUENCE [LARGE SCALE GENOMIC DNA]</scope>
    <source>
        <strain evidence="3 4">5-21a</strain>
    </source>
</reference>
<proteinExistence type="inferred from homology"/>
<dbReference type="InterPro" id="IPR051924">
    <property type="entry name" value="GST_Kappa/NadH"/>
</dbReference>
<evidence type="ECO:0000259" key="2">
    <source>
        <dbReference type="Pfam" id="PF01323"/>
    </source>
</evidence>
<dbReference type="InterPro" id="IPR014440">
    <property type="entry name" value="HCCAis_GSTk"/>
</dbReference>
<feature type="domain" description="DSBA-like thioredoxin" evidence="2">
    <location>
        <begin position="7"/>
        <end position="189"/>
    </location>
</feature>
<keyword evidence="4" id="KW-1185">Reference proteome</keyword>
<dbReference type="InterPro" id="IPR044087">
    <property type="entry name" value="NahD-like"/>
</dbReference>
<protein>
    <recommendedName>
        <fullName evidence="1">2-hydroxychromene-2-carboxylate isomerase</fullName>
        <ecNumber evidence="1">5.99.1.4</ecNumber>
    </recommendedName>
</protein>
<keyword evidence="1 3" id="KW-0413">Isomerase</keyword>
<dbReference type="Gene3D" id="3.40.30.10">
    <property type="entry name" value="Glutaredoxin"/>
    <property type="match status" value="1"/>
</dbReference>
<gene>
    <name evidence="3" type="ORF">LA521A_34990</name>
</gene>
<dbReference type="GO" id="GO:0016853">
    <property type="term" value="F:isomerase activity"/>
    <property type="evidence" value="ECO:0007669"/>
    <property type="project" value="UniProtKB-KW"/>
</dbReference>
<accession>A0ABM8DI77</accession>